<dbReference type="PANTHER" id="PTHR43312">
    <property type="entry name" value="D-THREO-ALDOSE 1-DEHYDROGENASE"/>
    <property type="match status" value="1"/>
</dbReference>
<dbReference type="EMBL" id="WTUZ01000020">
    <property type="protein sequence ID" value="MZQ83703.1"/>
    <property type="molecule type" value="Genomic_DNA"/>
</dbReference>
<dbReference type="AlphaFoldDB" id="A0A6L8UZS6"/>
<accession>A0A6L8UZS6</accession>
<dbReference type="InterPro" id="IPR036812">
    <property type="entry name" value="NAD(P)_OxRdtase_dom_sf"/>
</dbReference>
<comment type="caution">
    <text evidence="2">The sequence shown here is derived from an EMBL/GenBank/DDBJ whole genome shotgun (WGS) entry which is preliminary data.</text>
</comment>
<dbReference type="Pfam" id="PF00248">
    <property type="entry name" value="Aldo_ket_red"/>
    <property type="match status" value="1"/>
</dbReference>
<evidence type="ECO:0000313" key="3">
    <source>
        <dbReference type="Proteomes" id="UP000481087"/>
    </source>
</evidence>
<dbReference type="Gene3D" id="3.20.20.100">
    <property type="entry name" value="NADP-dependent oxidoreductase domain"/>
    <property type="match status" value="1"/>
</dbReference>
<dbReference type="PANTHER" id="PTHR43312:SF1">
    <property type="entry name" value="NADP-DEPENDENT OXIDOREDUCTASE DOMAIN-CONTAINING PROTEIN"/>
    <property type="match status" value="1"/>
</dbReference>
<reference evidence="2 3" key="1">
    <citation type="submission" date="2019-12" db="EMBL/GenBank/DDBJ databases">
        <title>Paenibacillus sp. nov. sp. isolated from soil.</title>
        <authorList>
            <person name="Kim J."/>
            <person name="Jeong S.E."/>
            <person name="Jung H.S."/>
            <person name="Jeon C.O."/>
        </authorList>
    </citation>
    <scope>NUCLEOTIDE SEQUENCE [LARGE SCALE GENOMIC DNA]</scope>
    <source>
        <strain evidence="2 3">5J-6</strain>
    </source>
</reference>
<evidence type="ECO:0000313" key="2">
    <source>
        <dbReference type="EMBL" id="MZQ83703.1"/>
    </source>
</evidence>
<evidence type="ECO:0000259" key="1">
    <source>
        <dbReference type="Pfam" id="PF00248"/>
    </source>
</evidence>
<name>A0A6L8UZS6_9BACL</name>
<sequence length="300" mass="33276">MERREYGETGMQVSALGFGAAEIGFIGAEVKEIAYLLESALDEGLNLIDTGECYGDSETLIGQAVKHRRNDYYLFTKCGHGKVAGYDRPDWEPSLLEETIDRSLARLQTDYLDVVHLHNCSEAILRQGDVIDVLLRAKEKGKIRFAGYSGDHAAAKYAVQCGAFQSLQTSVSIADQEAIELTLPEAGRRGIGVVAKRPIANAVWIAPENIANDRHQEYWSRLQQLDYDFLQVGSSDAIGHALRFTLSVPGVHTAIVGTAKQGRWQQNAQWLAQGNLTADEYAAIRLRWKERAQPDWRGLG</sequence>
<organism evidence="2 3">
    <name type="scientific">Paenibacillus silvestris</name>
    <dbReference type="NCBI Taxonomy" id="2606219"/>
    <lineage>
        <taxon>Bacteria</taxon>
        <taxon>Bacillati</taxon>
        <taxon>Bacillota</taxon>
        <taxon>Bacilli</taxon>
        <taxon>Bacillales</taxon>
        <taxon>Paenibacillaceae</taxon>
        <taxon>Paenibacillus</taxon>
    </lineage>
</organism>
<dbReference type="SUPFAM" id="SSF51430">
    <property type="entry name" value="NAD(P)-linked oxidoreductase"/>
    <property type="match status" value="1"/>
</dbReference>
<gene>
    <name evidence="2" type="ORF">GQF01_16440</name>
</gene>
<keyword evidence="3" id="KW-1185">Reference proteome</keyword>
<proteinExistence type="predicted"/>
<dbReference type="InterPro" id="IPR023210">
    <property type="entry name" value="NADP_OxRdtase_dom"/>
</dbReference>
<feature type="domain" description="NADP-dependent oxidoreductase" evidence="1">
    <location>
        <begin position="16"/>
        <end position="285"/>
    </location>
</feature>
<dbReference type="CDD" id="cd19095">
    <property type="entry name" value="AKR_PA4992-like"/>
    <property type="match status" value="1"/>
</dbReference>
<dbReference type="RefSeq" id="WP_161407840.1">
    <property type="nucleotide sequence ID" value="NZ_WTUZ01000020.1"/>
</dbReference>
<dbReference type="Proteomes" id="UP000481087">
    <property type="component" value="Unassembled WGS sequence"/>
</dbReference>
<dbReference type="InterPro" id="IPR053135">
    <property type="entry name" value="AKR2_Oxidoreductase"/>
</dbReference>
<protein>
    <submittedName>
        <fullName evidence="2">Aldo/keto reductase</fullName>
    </submittedName>
</protein>